<protein>
    <submittedName>
        <fullName evidence="2">Uncharacterized protein</fullName>
    </submittedName>
</protein>
<comment type="caution">
    <text evidence="2">The sequence shown here is derived from an EMBL/GenBank/DDBJ whole genome shotgun (WGS) entry which is preliminary data.</text>
</comment>
<gene>
    <name evidence="2" type="ORF">T229_05480</name>
</gene>
<accession>W2CD22</accession>
<feature type="region of interest" description="Disordered" evidence="1">
    <location>
        <begin position="1"/>
        <end position="64"/>
    </location>
</feature>
<reference evidence="2 3" key="1">
    <citation type="submission" date="2013-11" db="EMBL/GenBank/DDBJ databases">
        <title>Single cell genomics of uncultured Tannerella BU063 (oral taxon 286).</title>
        <authorList>
            <person name="Beall C.J."/>
            <person name="Campbell A.G."/>
            <person name="Griffen A.L."/>
            <person name="Podar M."/>
            <person name="Leys E.J."/>
        </authorList>
    </citation>
    <scope>NUCLEOTIDE SEQUENCE [LARGE SCALE GENOMIC DNA]</scope>
    <source>
        <strain evidence="2">Cell 5</strain>
    </source>
</reference>
<dbReference type="AlphaFoldDB" id="W2CD22"/>
<sequence>MKLTRQLTDAHPPATTSSRASRMKLTRQLTDAHPPATTSSRASKTKLMRQLTDAHSPATTSSRTSEIKLTHQLFSLTFRLKSASIGPETRLLIWVIGLLRGITKEATE</sequence>
<evidence type="ECO:0000313" key="2">
    <source>
        <dbReference type="EMBL" id="ETK05099.1"/>
    </source>
</evidence>
<organism evidence="2 3">
    <name type="scientific">Tannerella sp. oral taxon BU063 isolate Cell 5</name>
    <dbReference type="NCBI Taxonomy" id="1410950"/>
    <lineage>
        <taxon>Bacteria</taxon>
        <taxon>Pseudomonadati</taxon>
        <taxon>Bacteroidota</taxon>
        <taxon>Bacteroidia</taxon>
        <taxon>Bacteroidales</taxon>
        <taxon>Tannerellaceae</taxon>
        <taxon>Tannerella</taxon>
    </lineage>
</organism>
<evidence type="ECO:0000313" key="3">
    <source>
        <dbReference type="Proteomes" id="UP000018872"/>
    </source>
</evidence>
<dbReference type="Proteomes" id="UP000018872">
    <property type="component" value="Unassembled WGS sequence"/>
</dbReference>
<proteinExistence type="predicted"/>
<evidence type="ECO:0000256" key="1">
    <source>
        <dbReference type="SAM" id="MobiDB-lite"/>
    </source>
</evidence>
<name>W2CD22_9BACT</name>
<dbReference type="EMBL" id="AYYC01000578">
    <property type="protein sequence ID" value="ETK05099.1"/>
    <property type="molecule type" value="Genomic_DNA"/>
</dbReference>